<keyword evidence="2" id="KW-1003">Cell membrane</keyword>
<dbReference type="AlphaFoldDB" id="A0A0N4U6V5"/>
<evidence type="ECO:0000256" key="1">
    <source>
        <dbReference type="ARBA" id="ARBA00004651"/>
    </source>
</evidence>
<evidence type="ECO:0000256" key="8">
    <source>
        <dbReference type="ARBA" id="ARBA00023170"/>
    </source>
</evidence>
<dbReference type="PROSITE" id="PS00237">
    <property type="entry name" value="G_PROTEIN_RECEP_F1_1"/>
    <property type="match status" value="1"/>
</dbReference>
<keyword evidence="6 11" id="KW-0472">Membrane</keyword>
<keyword evidence="15" id="KW-1185">Reference proteome</keyword>
<evidence type="ECO:0000256" key="9">
    <source>
        <dbReference type="ARBA" id="ARBA00023224"/>
    </source>
</evidence>
<dbReference type="GO" id="GO:0043410">
    <property type="term" value="P:positive regulation of MAPK cascade"/>
    <property type="evidence" value="ECO:0007669"/>
    <property type="project" value="TreeGrafter"/>
</dbReference>
<comment type="subcellular location">
    <subcellularLocation>
        <location evidence="1">Cell membrane</location>
        <topology evidence="1">Multi-pass membrane protein</topology>
    </subcellularLocation>
</comment>
<feature type="domain" description="G-protein coupled receptors family 1 profile" evidence="12">
    <location>
        <begin position="12"/>
        <end position="411"/>
    </location>
</feature>
<evidence type="ECO:0000313" key="13">
    <source>
        <dbReference type="EMBL" id="VDN57070.1"/>
    </source>
</evidence>
<dbReference type="PROSITE" id="PS50262">
    <property type="entry name" value="G_PROTEIN_RECEP_F1_2"/>
    <property type="match status" value="1"/>
</dbReference>
<evidence type="ECO:0000313" key="16">
    <source>
        <dbReference type="WBParaSite" id="DME_0000268301-mRNA-1"/>
    </source>
</evidence>
<dbReference type="WBParaSite" id="DME_0000268301-mRNA-1">
    <property type="protein sequence ID" value="DME_0000268301-mRNA-1"/>
    <property type="gene ID" value="DME_0000268301"/>
</dbReference>
<evidence type="ECO:0000313" key="15">
    <source>
        <dbReference type="Proteomes" id="UP000274756"/>
    </source>
</evidence>
<keyword evidence="5 10" id="KW-0297">G-protein coupled receptor</keyword>
<dbReference type="SMART" id="SM01381">
    <property type="entry name" value="7TM_GPCR_Srsx"/>
    <property type="match status" value="1"/>
</dbReference>
<dbReference type="Proteomes" id="UP000038040">
    <property type="component" value="Unplaced"/>
</dbReference>
<feature type="transmembrane region" description="Helical" evidence="11">
    <location>
        <begin position="181"/>
        <end position="200"/>
    </location>
</feature>
<evidence type="ECO:0000256" key="11">
    <source>
        <dbReference type="SAM" id="Phobius"/>
    </source>
</evidence>
<reference evidence="13 15" key="2">
    <citation type="submission" date="2018-11" db="EMBL/GenBank/DDBJ databases">
        <authorList>
            <consortium name="Pathogen Informatics"/>
        </authorList>
    </citation>
    <scope>NUCLEOTIDE SEQUENCE [LARGE SCALE GENOMIC DNA]</scope>
</reference>
<evidence type="ECO:0000256" key="4">
    <source>
        <dbReference type="ARBA" id="ARBA00022989"/>
    </source>
</evidence>
<evidence type="ECO:0000256" key="2">
    <source>
        <dbReference type="ARBA" id="ARBA00022475"/>
    </source>
</evidence>
<dbReference type="GO" id="GO:0071880">
    <property type="term" value="P:adenylate cyclase-activating adrenergic receptor signaling pathway"/>
    <property type="evidence" value="ECO:0007669"/>
    <property type="project" value="TreeGrafter"/>
</dbReference>
<dbReference type="Pfam" id="PF00001">
    <property type="entry name" value="7tm_1"/>
    <property type="match status" value="1"/>
</dbReference>
<dbReference type="GO" id="GO:0005886">
    <property type="term" value="C:plasma membrane"/>
    <property type="evidence" value="ECO:0007669"/>
    <property type="project" value="UniProtKB-SubCell"/>
</dbReference>
<keyword evidence="4 11" id="KW-1133">Transmembrane helix</keyword>
<reference evidence="16" key="1">
    <citation type="submission" date="2017-02" db="UniProtKB">
        <authorList>
            <consortium name="WormBaseParasite"/>
        </authorList>
    </citation>
    <scope>IDENTIFICATION</scope>
</reference>
<dbReference type="PRINTS" id="PR00237">
    <property type="entry name" value="GPCRRHODOPSN"/>
</dbReference>
<feature type="transmembrane region" description="Helical" evidence="11">
    <location>
        <begin position="64"/>
        <end position="92"/>
    </location>
</feature>
<gene>
    <name evidence="13" type="ORF">DME_LOCUS7043</name>
</gene>
<dbReference type="Gene3D" id="1.20.1070.10">
    <property type="entry name" value="Rhodopsin 7-helix transmembrane proteins"/>
    <property type="match status" value="2"/>
</dbReference>
<comment type="similarity">
    <text evidence="10">Belongs to the G-protein coupled receptor 1 family.</text>
</comment>
<protein>
    <submittedName>
        <fullName evidence="16">G_PROTEIN_RECEP_F1_2 domain-containing protein</fullName>
    </submittedName>
</protein>
<keyword evidence="9 10" id="KW-0807">Transducer</keyword>
<name>A0A0N4U6V5_DRAME</name>
<organism evidence="14 16">
    <name type="scientific">Dracunculus medinensis</name>
    <name type="common">Guinea worm</name>
    <dbReference type="NCBI Taxonomy" id="318479"/>
    <lineage>
        <taxon>Eukaryota</taxon>
        <taxon>Metazoa</taxon>
        <taxon>Ecdysozoa</taxon>
        <taxon>Nematoda</taxon>
        <taxon>Chromadorea</taxon>
        <taxon>Rhabditida</taxon>
        <taxon>Spirurina</taxon>
        <taxon>Dracunculoidea</taxon>
        <taxon>Dracunculidae</taxon>
        <taxon>Dracunculus</taxon>
    </lineage>
</organism>
<feature type="transmembrane region" description="Helical" evidence="11">
    <location>
        <begin position="396"/>
        <end position="414"/>
    </location>
</feature>
<feature type="transmembrane region" description="Helical" evidence="11">
    <location>
        <begin position="32"/>
        <end position="58"/>
    </location>
</feature>
<accession>A0A0N4U6V5</accession>
<feature type="transmembrane region" description="Helical" evidence="11">
    <location>
        <begin position="112"/>
        <end position="133"/>
    </location>
</feature>
<evidence type="ECO:0000256" key="3">
    <source>
        <dbReference type="ARBA" id="ARBA00022692"/>
    </source>
</evidence>
<keyword evidence="3 10" id="KW-0812">Transmembrane</keyword>
<sequence length="450" mass="51924">MLIILILMTIIGNVLVILSVCVYKRMRTFTNILLISLATSDLLVGLIIMPLSLIDLLYNHIWPLTRIICAIWATTDVLLCTASILNLCIISIDRYMAIISPLKYSRTRDRKLATGLVSTAWILSVIICSPPWFVPGWGIFADYNITSDSSSLFNITNLPLSYDTFACVYPASVPYRIYSRLYLSILSSVMLSVYFKIFRVTSKRESLIRKTQGTIRLNAANKNRITKQSSSSLRFANSLNICLINYKKISEISIIDLPSLFLFCFIKEIYIYPFFIRVYFEISTEIQQTVTFEKTDGKNETPTSIRKAKHGYNLLQPRHLLMKAQDHYLSQGPGKMSKSSREKVMYMKERKALKTITIVVSGFVICWMPFFVLYLIEVFFNEIVETKTFPIASELFLWLGYSNSVLNPIIYTMYNIDFRRCFRDLFSLGCCYNRPRTMSVKKLHQRSAIF</sequence>
<keyword evidence="8 10" id="KW-0675">Receptor</keyword>
<dbReference type="PANTHER" id="PTHR24248">
    <property type="entry name" value="ADRENERGIC RECEPTOR-RELATED G-PROTEIN COUPLED RECEPTOR"/>
    <property type="match status" value="1"/>
</dbReference>
<evidence type="ECO:0000256" key="5">
    <source>
        <dbReference type="ARBA" id="ARBA00023040"/>
    </source>
</evidence>
<keyword evidence="7" id="KW-1015">Disulfide bond</keyword>
<evidence type="ECO:0000256" key="10">
    <source>
        <dbReference type="RuleBase" id="RU000688"/>
    </source>
</evidence>
<evidence type="ECO:0000313" key="14">
    <source>
        <dbReference type="Proteomes" id="UP000038040"/>
    </source>
</evidence>
<dbReference type="PANTHER" id="PTHR24248:SF199">
    <property type="entry name" value="IP13425P-RELATED"/>
    <property type="match status" value="1"/>
</dbReference>
<evidence type="ECO:0000259" key="12">
    <source>
        <dbReference type="PROSITE" id="PS50262"/>
    </source>
</evidence>
<dbReference type="SUPFAM" id="SSF81321">
    <property type="entry name" value="Family A G protein-coupled receptor-like"/>
    <property type="match status" value="1"/>
</dbReference>
<dbReference type="Proteomes" id="UP000274756">
    <property type="component" value="Unassembled WGS sequence"/>
</dbReference>
<dbReference type="EMBL" id="UYYG01001158">
    <property type="protein sequence ID" value="VDN57070.1"/>
    <property type="molecule type" value="Genomic_DNA"/>
</dbReference>
<proteinExistence type="inferred from homology"/>
<feature type="transmembrane region" description="Helical" evidence="11">
    <location>
        <begin position="355"/>
        <end position="376"/>
    </location>
</feature>
<evidence type="ECO:0000256" key="6">
    <source>
        <dbReference type="ARBA" id="ARBA00023136"/>
    </source>
</evidence>
<dbReference type="GO" id="GO:0004993">
    <property type="term" value="F:G protein-coupled serotonin receptor activity"/>
    <property type="evidence" value="ECO:0007669"/>
    <property type="project" value="UniProtKB-ARBA"/>
</dbReference>
<dbReference type="OrthoDB" id="6358729at2759"/>
<dbReference type="InterPro" id="IPR017452">
    <property type="entry name" value="GPCR_Rhodpsn_7TM"/>
</dbReference>
<evidence type="ECO:0000256" key="7">
    <source>
        <dbReference type="ARBA" id="ARBA00023157"/>
    </source>
</evidence>
<dbReference type="STRING" id="318479.A0A0N4U6V5"/>
<dbReference type="InterPro" id="IPR000276">
    <property type="entry name" value="GPCR_Rhodpsn"/>
</dbReference>
<feature type="transmembrane region" description="Helical" evidence="11">
    <location>
        <begin position="6"/>
        <end position="23"/>
    </location>
</feature>